<keyword evidence="3" id="KW-1185">Reference proteome</keyword>
<evidence type="ECO:0008006" key="4">
    <source>
        <dbReference type="Google" id="ProtNLM"/>
    </source>
</evidence>
<sequence>MSSDFLAENNICGQVILNLVSRGNAIIAELLRLKDFIPKIYRLDSKHDIQKYSDIVLDFNYFKISENHEQKIEKNEALRDLDEEFRDNHIEIIKRFYLVFESIHTYITDLNQFIDELNEGMYIHQTLENVFTDIEGKQVMCEALYLYGLMLLIVDAFIDGAIRERLLVSYYRYAPERQETKSSIDEVCKLLRDTGYNASKKPVTYPEDYFKRVNLKPIYVDYVIGRLRSDDIYGQVSVYSLPKHRSTALANQAAMLYVCLFFSTDILHSQTAVMREIVDKYFPDNWVISLYMGHTVNLVETWDSFKAAKSALNNTLEIVNVKSYANSYGTSVSNLLKLTNSLLKEGNITNENLLKDINNIITTIRECNVTVRWLMLHTVLKPGQVDKVKRLKQLRENVISEAKCDPGLLFKLLLNTAQLELIVRDLYKELLQNKEIQWEELKSESNSRLLELSEVFGGSKPLTRIQKNENLQLWFVEISKQIQSLIQEDNSSSRKLVQLIQALEEVQTFHQLDNNMQVIQFLAETRKYLDQMIRTMNIKEDILINLQIIGDISYAWELIDYYTNIMQLGIRKEPTLVIKLRAVFLKLSSALEIPLLRINQAHSEDLISVSQYYSKELEIYVRKVLHIIPSMMFEKLARIIEMQTTVLKELPTRVDKDKIKDYIQLEERFEFAELTNSISVFSQGMRMMKSTLVGVVCLDPKQLLEDGIRKELVQHISKALHASLMFSVKPKQDELGQKLKLLVQIMDGYKRSFEYIQDYINVNGLKIWQEEVTRIINYNVEQECNGFLRYKIHPWQSVYQSRYVPIPIYPSIDQSVNFVGRLAREVIRLTDPRTSLYLDTTTTWYDNKTHNPIINKETIASIASAIEIAGLVGLDRLFSFMIINGLQKLTGYLENKNVKIASWTNILTSIQNEMKQTEELVNPLKVYQTYVNRCTKIWTDFLENTLLVGQLQLLRNLIAFYLNTSCKFNAKNLELSLRSLNKSILMDIKNDTFNPSETFLHSLSSYFDYAGLNQPLNKIYTTSKNNLDHSITIFVFVISHLHKLFLPQNTGNLNKRTQDQIDGISFSVGVHTILKQFHPNLNRDFIKYITNYALQLTKHNSSLKSADLLPEVNVALKFMENYTNYSEESRIFYRESLPTEILHIQQSLCRAST</sequence>
<accession>A0A9P0CSM0</accession>
<dbReference type="GO" id="GO:0007032">
    <property type="term" value="P:endosome organization"/>
    <property type="evidence" value="ECO:0007669"/>
    <property type="project" value="TreeGrafter"/>
</dbReference>
<dbReference type="GO" id="GO:0051125">
    <property type="term" value="P:regulation of actin nucleation"/>
    <property type="evidence" value="ECO:0007669"/>
    <property type="project" value="TreeGrafter"/>
</dbReference>
<comment type="similarity">
    <text evidence="1">Belongs to the strumpellin family.</text>
</comment>
<dbReference type="OrthoDB" id="565118at2759"/>
<dbReference type="GO" id="GO:0071203">
    <property type="term" value="C:WASH complex"/>
    <property type="evidence" value="ECO:0007669"/>
    <property type="project" value="InterPro"/>
</dbReference>
<dbReference type="InterPro" id="IPR019393">
    <property type="entry name" value="WASH_strumpellin"/>
</dbReference>
<dbReference type="EMBL" id="OV651828">
    <property type="protein sequence ID" value="CAH1104334.1"/>
    <property type="molecule type" value="Genomic_DNA"/>
</dbReference>
<dbReference type="AlphaFoldDB" id="A0A9P0CSM0"/>
<organism evidence="2 3">
    <name type="scientific">Psylliodes chrysocephalus</name>
    <dbReference type="NCBI Taxonomy" id="3402493"/>
    <lineage>
        <taxon>Eukaryota</taxon>
        <taxon>Metazoa</taxon>
        <taxon>Ecdysozoa</taxon>
        <taxon>Arthropoda</taxon>
        <taxon>Hexapoda</taxon>
        <taxon>Insecta</taxon>
        <taxon>Pterygota</taxon>
        <taxon>Neoptera</taxon>
        <taxon>Endopterygota</taxon>
        <taxon>Coleoptera</taxon>
        <taxon>Polyphaga</taxon>
        <taxon>Cucujiformia</taxon>
        <taxon>Chrysomeloidea</taxon>
        <taxon>Chrysomelidae</taxon>
        <taxon>Galerucinae</taxon>
        <taxon>Alticini</taxon>
        <taxon>Psylliodes</taxon>
    </lineage>
</organism>
<dbReference type="GO" id="GO:0030041">
    <property type="term" value="P:actin filament polymerization"/>
    <property type="evidence" value="ECO:0007669"/>
    <property type="project" value="TreeGrafter"/>
</dbReference>
<reference evidence="2" key="1">
    <citation type="submission" date="2022-01" db="EMBL/GenBank/DDBJ databases">
        <authorList>
            <person name="King R."/>
        </authorList>
    </citation>
    <scope>NUCLEOTIDE SEQUENCE</scope>
</reference>
<dbReference type="PANTHER" id="PTHR15691:SF6">
    <property type="entry name" value="WASH COMPLEX SUBUNIT 5"/>
    <property type="match status" value="1"/>
</dbReference>
<evidence type="ECO:0000313" key="3">
    <source>
        <dbReference type="Proteomes" id="UP001153636"/>
    </source>
</evidence>
<name>A0A9P0CSM0_9CUCU</name>
<evidence type="ECO:0000313" key="2">
    <source>
        <dbReference type="EMBL" id="CAH1104334.1"/>
    </source>
</evidence>
<dbReference type="Proteomes" id="UP001153636">
    <property type="component" value="Chromosome 16"/>
</dbReference>
<dbReference type="PANTHER" id="PTHR15691">
    <property type="entry name" value="WASH COMPLEX SUBUNIT 5"/>
    <property type="match status" value="1"/>
</dbReference>
<dbReference type="Pfam" id="PF10266">
    <property type="entry name" value="Strumpellin"/>
    <property type="match status" value="1"/>
</dbReference>
<gene>
    <name evidence="2" type="ORF">PSYICH_LOCUS5026</name>
</gene>
<evidence type="ECO:0000256" key="1">
    <source>
        <dbReference type="ARBA" id="ARBA00006224"/>
    </source>
</evidence>
<proteinExistence type="inferred from homology"/>
<protein>
    <recommendedName>
        <fullName evidence="4">WASH complex subunit strumpellin</fullName>
    </recommendedName>
</protein>
<dbReference type="GO" id="GO:0005768">
    <property type="term" value="C:endosome"/>
    <property type="evidence" value="ECO:0007669"/>
    <property type="project" value="TreeGrafter"/>
</dbReference>
<dbReference type="GO" id="GO:0140285">
    <property type="term" value="P:endosome fission"/>
    <property type="evidence" value="ECO:0007669"/>
    <property type="project" value="TreeGrafter"/>
</dbReference>